<dbReference type="Pfam" id="PF00078">
    <property type="entry name" value="RVT_1"/>
    <property type="match status" value="1"/>
</dbReference>
<dbReference type="SUPFAM" id="SSF56672">
    <property type="entry name" value="DNA/RNA polymerases"/>
    <property type="match status" value="1"/>
</dbReference>
<organism evidence="2 3">
    <name type="scientific">Lolium multiflorum</name>
    <name type="common">Italian ryegrass</name>
    <name type="synonym">Lolium perenne subsp. multiflorum</name>
    <dbReference type="NCBI Taxonomy" id="4521"/>
    <lineage>
        <taxon>Eukaryota</taxon>
        <taxon>Viridiplantae</taxon>
        <taxon>Streptophyta</taxon>
        <taxon>Embryophyta</taxon>
        <taxon>Tracheophyta</taxon>
        <taxon>Spermatophyta</taxon>
        <taxon>Magnoliopsida</taxon>
        <taxon>Liliopsida</taxon>
        <taxon>Poales</taxon>
        <taxon>Poaceae</taxon>
        <taxon>BOP clade</taxon>
        <taxon>Pooideae</taxon>
        <taxon>Poodae</taxon>
        <taxon>Poeae</taxon>
        <taxon>Poeae Chloroplast Group 2 (Poeae type)</taxon>
        <taxon>Loliodinae</taxon>
        <taxon>Loliinae</taxon>
        <taxon>Lolium</taxon>
    </lineage>
</organism>
<proteinExistence type="predicted"/>
<name>A0AAD8VLY7_LOLMU</name>
<evidence type="ECO:0000259" key="1">
    <source>
        <dbReference type="Pfam" id="PF00078"/>
    </source>
</evidence>
<dbReference type="Proteomes" id="UP001231189">
    <property type="component" value="Unassembled WGS sequence"/>
</dbReference>
<protein>
    <recommendedName>
        <fullName evidence="1">Reverse transcriptase domain-containing protein</fullName>
    </recommendedName>
</protein>
<dbReference type="InterPro" id="IPR043502">
    <property type="entry name" value="DNA/RNA_pol_sf"/>
</dbReference>
<dbReference type="PANTHER" id="PTHR19446">
    <property type="entry name" value="REVERSE TRANSCRIPTASES"/>
    <property type="match status" value="1"/>
</dbReference>
<feature type="domain" description="Reverse transcriptase" evidence="1">
    <location>
        <begin position="115"/>
        <end position="260"/>
    </location>
</feature>
<dbReference type="EMBL" id="JAUUTY010000007">
    <property type="protein sequence ID" value="KAK1609393.1"/>
    <property type="molecule type" value="Genomic_DNA"/>
</dbReference>
<dbReference type="InterPro" id="IPR000477">
    <property type="entry name" value="RT_dom"/>
</dbReference>
<gene>
    <name evidence="2" type="ORF">QYE76_033066</name>
</gene>
<comment type="caution">
    <text evidence="2">The sequence shown here is derived from an EMBL/GenBank/DDBJ whole genome shotgun (WGS) entry which is preliminary data.</text>
</comment>
<reference evidence="2" key="1">
    <citation type="submission" date="2023-07" db="EMBL/GenBank/DDBJ databases">
        <title>A chromosome-level genome assembly of Lolium multiflorum.</title>
        <authorList>
            <person name="Chen Y."/>
            <person name="Copetti D."/>
            <person name="Kolliker R."/>
            <person name="Studer B."/>
        </authorList>
    </citation>
    <scope>NUCLEOTIDE SEQUENCE</scope>
    <source>
        <strain evidence="2">02402/16</strain>
        <tissue evidence="2">Leaf</tissue>
    </source>
</reference>
<sequence>MKLHTTDFNCLVNHAESIGRCGARVGTTVNVHAFMAKHKALGIHLRNLQASHRRYLEAFLDMNRLSSPGPDGFGPSFFQTFWDTVCSDVVAVFSSFYEGTIDLTRINRAFLVLLPKTDAANTPTLFRPISLQNCIMKAITKVLTTRLQATIHSLVDADQTGFLSGRRISENIVYTADILHCLHLRKAPTLVFKIDFRKAFDFVNWDSFLAILKVRGFDDRWCEWMARILTTSHTAVLLYGVPGDWIRCHNGLRPGDPLSRIFSSLSQMSSNALSGRPSTKANFCTPSQPPMIKELVRIGSQFIGYREYASRIEEKLAEANRLADDLAQTGAK</sequence>
<keyword evidence="3" id="KW-1185">Reference proteome</keyword>
<dbReference type="AlphaFoldDB" id="A0AAD8VLY7"/>
<evidence type="ECO:0000313" key="2">
    <source>
        <dbReference type="EMBL" id="KAK1609393.1"/>
    </source>
</evidence>
<evidence type="ECO:0000313" key="3">
    <source>
        <dbReference type="Proteomes" id="UP001231189"/>
    </source>
</evidence>
<accession>A0AAD8VLY7</accession>